<evidence type="ECO:0008006" key="3">
    <source>
        <dbReference type="Google" id="ProtNLM"/>
    </source>
</evidence>
<name>A0A5M9I2L7_9FIRM</name>
<dbReference type="AlphaFoldDB" id="A0A5M9I2L7"/>
<proteinExistence type="predicted"/>
<comment type="caution">
    <text evidence="1">The sequence shown here is derived from an EMBL/GenBank/DDBJ whole genome shotgun (WGS) entry which is preliminary data.</text>
</comment>
<dbReference type="Gene3D" id="1.10.1200.10">
    <property type="entry name" value="ACP-like"/>
    <property type="match status" value="1"/>
</dbReference>
<evidence type="ECO:0000313" key="2">
    <source>
        <dbReference type="Proteomes" id="UP000322025"/>
    </source>
</evidence>
<dbReference type="Proteomes" id="UP000322025">
    <property type="component" value="Unassembled WGS sequence"/>
</dbReference>
<evidence type="ECO:0000313" key="1">
    <source>
        <dbReference type="EMBL" id="KAA8501565.1"/>
    </source>
</evidence>
<organism evidence="1 2">
    <name type="scientific">Mediterraneibacter catenae</name>
    <dbReference type="NCBI Taxonomy" id="2594882"/>
    <lineage>
        <taxon>Bacteria</taxon>
        <taxon>Bacillati</taxon>
        <taxon>Bacillota</taxon>
        <taxon>Clostridia</taxon>
        <taxon>Lachnospirales</taxon>
        <taxon>Lachnospiraceae</taxon>
        <taxon>Mediterraneibacter</taxon>
    </lineage>
</organism>
<sequence length="88" mass="9974">MITSNIKEQLALIILDTFPHLEELKDLLTNDETKLAADLQMDSFSIISLQVSIEDNFGLFFDPIEDDFVEIFCTIGSLTNYISSKIEV</sequence>
<reference evidence="1" key="1">
    <citation type="submission" date="2019-07" db="EMBL/GenBank/DDBJ databases">
        <authorList>
            <person name="Wongkuna S."/>
            <person name="Scaria J."/>
        </authorList>
    </citation>
    <scope>NUCLEOTIDE SEQUENCE [LARGE SCALE GENOMIC DNA]</scope>
    <source>
        <strain evidence="1">SW178</strain>
    </source>
</reference>
<gene>
    <name evidence="1" type="ORF">FNY66_08180</name>
</gene>
<dbReference type="EMBL" id="VMSO01000008">
    <property type="protein sequence ID" value="KAA8501565.1"/>
    <property type="molecule type" value="Genomic_DNA"/>
</dbReference>
<dbReference type="InterPro" id="IPR036736">
    <property type="entry name" value="ACP-like_sf"/>
</dbReference>
<dbReference type="RefSeq" id="WP_150310806.1">
    <property type="nucleotide sequence ID" value="NZ_VMSO01000008.1"/>
</dbReference>
<accession>A0A5M9I2L7</accession>
<keyword evidence="2" id="KW-1185">Reference proteome</keyword>
<protein>
    <recommendedName>
        <fullName evidence="3">Carrier domain-containing protein</fullName>
    </recommendedName>
</protein>
<dbReference type="SUPFAM" id="SSF47336">
    <property type="entry name" value="ACP-like"/>
    <property type="match status" value="1"/>
</dbReference>